<feature type="non-terminal residue" evidence="2">
    <location>
        <position position="1"/>
    </location>
</feature>
<dbReference type="Gene3D" id="3.40.50.2000">
    <property type="entry name" value="Glycogen Phosphorylase B"/>
    <property type="match status" value="1"/>
</dbReference>
<evidence type="ECO:0000313" key="2">
    <source>
        <dbReference type="EMBL" id="NNJ32830.1"/>
    </source>
</evidence>
<keyword evidence="3" id="KW-1185">Reference proteome</keyword>
<sequence length="413" mass="49059">GYKIMNLIEKGLMYFKSEGLSYTLKKTTHKIYKEIKKIPSIVIEKLYAEKVVIQLANIFKGKDVYIIIPCIDWNIPLYQRPHQIASELAKRQNAMVLFIPDQYEYDNFPIYKVVNDNLWLFSNRIIEKLDKLLKHANSKVVFMSWTRHADLLYKFQYDKLVYEYIDDMSLFYYYNEQMEETHRRLMRQSDITICTATKLYKTALKYTDKAILNENAGDYEFFKNNRNAPIANELVDIIDKYDCVIGYYGCLAYWFDYSTICEVAKRRKKWLFVLIGYEFDHSFEVIKRQKYANIIHIPAQPYHRLPSFVSGFDIQTIPFVINEVTKSTSPVKLFEYMASGKPIVTSKLPECLKYESALIYEDANEFIERVEYLSKLDKSDKYYHKLEKEALENAWASRIDKILESLKMEDKND</sequence>
<gene>
    <name evidence="2" type="ORF">G9470_24015</name>
</gene>
<dbReference type="RefSeq" id="WP_170823874.1">
    <property type="nucleotide sequence ID" value="NZ_JAAOXG010000069.1"/>
</dbReference>
<name>A0ABX1VWL3_9FIRM</name>
<organism evidence="2 3">
    <name type="scientific">Lacrimispora defluvii</name>
    <dbReference type="NCBI Taxonomy" id="2719233"/>
    <lineage>
        <taxon>Bacteria</taxon>
        <taxon>Bacillati</taxon>
        <taxon>Bacillota</taxon>
        <taxon>Clostridia</taxon>
        <taxon>Lachnospirales</taxon>
        <taxon>Lachnospiraceae</taxon>
        <taxon>Lacrimispora</taxon>
    </lineage>
</organism>
<evidence type="ECO:0000313" key="3">
    <source>
        <dbReference type="Proteomes" id="UP000539052"/>
    </source>
</evidence>
<evidence type="ECO:0000259" key="1">
    <source>
        <dbReference type="Pfam" id="PF13524"/>
    </source>
</evidence>
<protein>
    <submittedName>
        <fullName evidence="2">Glycosyltransferase family 1 protein</fullName>
    </submittedName>
</protein>
<dbReference type="SUPFAM" id="SSF53756">
    <property type="entry name" value="UDP-Glycosyltransferase/glycogen phosphorylase"/>
    <property type="match status" value="1"/>
</dbReference>
<dbReference type="Proteomes" id="UP000539052">
    <property type="component" value="Unassembled WGS sequence"/>
</dbReference>
<proteinExistence type="predicted"/>
<dbReference type="Pfam" id="PF13524">
    <property type="entry name" value="Glyco_trans_1_2"/>
    <property type="match status" value="1"/>
</dbReference>
<comment type="caution">
    <text evidence="2">The sequence shown here is derived from an EMBL/GenBank/DDBJ whole genome shotgun (WGS) entry which is preliminary data.</text>
</comment>
<feature type="domain" description="Spore protein YkvP/CgeB glycosyl transferase-like" evidence="1">
    <location>
        <begin position="260"/>
        <end position="403"/>
    </location>
</feature>
<reference evidence="2 3" key="1">
    <citation type="submission" date="2020-03" db="EMBL/GenBank/DDBJ databases">
        <title>Genome Sequence of industrial isolate, B5A.</title>
        <authorList>
            <person name="Sharma S."/>
            <person name="Patil P.B."/>
            <person name="Korpole S."/>
        </authorList>
    </citation>
    <scope>NUCLEOTIDE SEQUENCE [LARGE SCALE GENOMIC DNA]</scope>
    <source>
        <strain evidence="2 3">PI-S10-B5A</strain>
    </source>
</reference>
<dbReference type="InterPro" id="IPR055259">
    <property type="entry name" value="YkvP/CgeB_Glyco_trans-like"/>
</dbReference>
<dbReference type="EMBL" id="JAAOXG010000069">
    <property type="protein sequence ID" value="NNJ32830.1"/>
    <property type="molecule type" value="Genomic_DNA"/>
</dbReference>
<accession>A0ABX1VWL3</accession>